<feature type="binding site" evidence="7">
    <location>
        <position position="592"/>
    </location>
    <ligand>
        <name>Fe cation</name>
        <dbReference type="ChEBI" id="CHEBI:24875"/>
        <note>catalytic</note>
    </ligand>
</feature>
<evidence type="ECO:0000256" key="4">
    <source>
        <dbReference type="ARBA" id="ARBA00023004"/>
    </source>
</evidence>
<accession>A0A7S3DZQ2</accession>
<evidence type="ECO:0000256" key="1">
    <source>
        <dbReference type="ARBA" id="ARBA00006787"/>
    </source>
</evidence>
<dbReference type="EC" id="1.14.99.n4" evidence="5"/>
<name>A0A7S3DZQ2_9CHLO</name>
<evidence type="ECO:0000313" key="9">
    <source>
        <dbReference type="EMBL" id="CAE0011163.1"/>
    </source>
</evidence>
<gene>
    <name evidence="9" type="ORF">PPRO1316_LOCUS1786</name>
</gene>
<organism evidence="9">
    <name type="scientific">Pycnococcus provasolii</name>
    <dbReference type="NCBI Taxonomy" id="41880"/>
    <lineage>
        <taxon>Eukaryota</taxon>
        <taxon>Viridiplantae</taxon>
        <taxon>Chlorophyta</taxon>
        <taxon>Pseudoscourfieldiophyceae</taxon>
        <taxon>Pseudoscourfieldiales</taxon>
        <taxon>Pycnococcaceae</taxon>
        <taxon>Pycnococcus</taxon>
    </lineage>
</organism>
<comment type="catalytic activity">
    <reaction evidence="6">
        <text>all-trans-zeaxanthin + 2 O2 = 4,9-dimethyldodeca-2,4,6,8,10-pentaenedial + 2 (3R)-hydroxy-beta-ionone</text>
        <dbReference type="Rhea" id="RHEA:26393"/>
        <dbReference type="ChEBI" id="CHEBI:15379"/>
        <dbReference type="ChEBI" id="CHEBI:27547"/>
        <dbReference type="ChEBI" id="CHEBI:53171"/>
        <dbReference type="ChEBI" id="CHEBI:53173"/>
        <dbReference type="EC" id="1.14.99.n4"/>
    </reaction>
</comment>
<feature type="compositionally biased region" description="Low complexity" evidence="8">
    <location>
        <begin position="7"/>
        <end position="27"/>
    </location>
</feature>
<feature type="binding site" evidence="7">
    <location>
        <position position="380"/>
    </location>
    <ligand>
        <name>Fe cation</name>
        <dbReference type="ChEBI" id="CHEBI:24875"/>
        <note>catalytic</note>
    </ligand>
</feature>
<comment type="similarity">
    <text evidence="1">Belongs to the carotenoid oxygenase family.</text>
</comment>
<dbReference type="EMBL" id="HBHV01002482">
    <property type="protein sequence ID" value="CAE0011163.1"/>
    <property type="molecule type" value="Transcribed_RNA"/>
</dbReference>
<feature type="compositionally biased region" description="Low complexity" evidence="8">
    <location>
        <begin position="43"/>
        <end position="58"/>
    </location>
</feature>
<dbReference type="InterPro" id="IPR004294">
    <property type="entry name" value="Carotenoid_Oase"/>
</dbReference>
<keyword evidence="4 7" id="KW-0408">Iron</keyword>
<sequence length="612" mass="68711">MIPSMPSSLSSSKSSLKQRSSQAASSRRASRRAPCRSLAVASPPQRGTNTNTNTTRPPNKTPPTPSSKAPFQEQYASYKSGYKSVPSKGYENACFVAPKEGSVPTDMRGTLLRNGPAMFERNGMEKSYLDGDGMVVSIAFENGKAFFRNKFVQTEHFIEEEKQDKFIFPSIFTEWDPRDNATWCRLVDDCLMGNLERKHNGAYNVIDWGGSLVAVDYKKPYALSRTDLSTLGHGNCDLSSAMHTSHYRIIDEGDGSGRRLVAFLNEVNWRTRTTTAVFYVFDEQGNELRRDKYDFNAAYVHDFILTENYYVLFDCPIKIDLPTVFGQYIFETACLSQSIAEDTTRKPLFRLMPRYPERMPEGQRDVVTIESNDKFCYAYHHVNGFDTEDGRLVFDTCSWDRFTLYFQDIVAPDGVNTFPRMRLSRFVIDPVAGTSEHVELDDTPCELPIVNWDWNGKPYRHMYLSTSVGREPGAAPDGTDVHGPMQALTKVSMKEEGCGEVDMCMLSSVESKKEWVPGTNKFAMEPFFVAREGGDPTDEDDGYIVCLVHDAGETPAPGAERDVSTECAILDAKSMECVCRLELPVFVPFGVHGTFTRDYCLGPEPQHMSAGN</sequence>
<evidence type="ECO:0000256" key="7">
    <source>
        <dbReference type="PIRSR" id="PIRSR604294-1"/>
    </source>
</evidence>
<feature type="binding site" evidence="7">
    <location>
        <position position="301"/>
    </location>
    <ligand>
        <name>Fe cation</name>
        <dbReference type="ChEBI" id="CHEBI:24875"/>
        <note>catalytic</note>
    </ligand>
</feature>
<evidence type="ECO:0000256" key="8">
    <source>
        <dbReference type="SAM" id="MobiDB-lite"/>
    </source>
</evidence>
<dbReference type="Pfam" id="PF03055">
    <property type="entry name" value="RPE65"/>
    <property type="match status" value="1"/>
</dbReference>
<dbReference type="GO" id="GO:0016121">
    <property type="term" value="P:carotene catabolic process"/>
    <property type="evidence" value="ECO:0007669"/>
    <property type="project" value="TreeGrafter"/>
</dbReference>
<dbReference type="GO" id="GO:0010436">
    <property type="term" value="F:carotenoid dioxygenase activity"/>
    <property type="evidence" value="ECO:0007669"/>
    <property type="project" value="TreeGrafter"/>
</dbReference>
<dbReference type="PANTHER" id="PTHR10543:SF89">
    <property type="entry name" value="CAROTENOID 9,10(9',10')-CLEAVAGE DIOXYGENASE 1"/>
    <property type="match status" value="1"/>
</dbReference>
<proteinExistence type="inferred from homology"/>
<evidence type="ECO:0000256" key="6">
    <source>
        <dbReference type="ARBA" id="ARBA00048709"/>
    </source>
</evidence>
<evidence type="ECO:0000256" key="5">
    <source>
        <dbReference type="ARBA" id="ARBA00039084"/>
    </source>
</evidence>
<feature type="binding site" evidence="7">
    <location>
        <position position="246"/>
    </location>
    <ligand>
        <name>Fe cation</name>
        <dbReference type="ChEBI" id="CHEBI:24875"/>
        <note>catalytic</note>
    </ligand>
</feature>
<protein>
    <recommendedName>
        <fullName evidence="5">carotenoid 9,10-dioxygenase</fullName>
        <ecNumber evidence="5">1.14.99.n4</ecNumber>
    </recommendedName>
</protein>
<evidence type="ECO:0000256" key="3">
    <source>
        <dbReference type="ARBA" id="ARBA00023002"/>
    </source>
</evidence>
<evidence type="ECO:0000256" key="2">
    <source>
        <dbReference type="ARBA" id="ARBA00022723"/>
    </source>
</evidence>
<reference evidence="9" key="1">
    <citation type="submission" date="2021-01" db="EMBL/GenBank/DDBJ databases">
        <authorList>
            <person name="Corre E."/>
            <person name="Pelletier E."/>
            <person name="Niang G."/>
            <person name="Scheremetjew M."/>
            <person name="Finn R."/>
            <person name="Kale V."/>
            <person name="Holt S."/>
            <person name="Cochrane G."/>
            <person name="Meng A."/>
            <person name="Brown T."/>
            <person name="Cohen L."/>
        </authorList>
    </citation>
    <scope>NUCLEOTIDE SEQUENCE</scope>
    <source>
        <strain evidence="9">RCC2336</strain>
    </source>
</reference>
<dbReference type="GO" id="GO:0046872">
    <property type="term" value="F:metal ion binding"/>
    <property type="evidence" value="ECO:0007669"/>
    <property type="project" value="UniProtKB-KW"/>
</dbReference>
<dbReference type="PANTHER" id="PTHR10543">
    <property type="entry name" value="BETA-CAROTENE DIOXYGENASE"/>
    <property type="match status" value="1"/>
</dbReference>
<comment type="cofactor">
    <cofactor evidence="7">
        <name>Fe(2+)</name>
        <dbReference type="ChEBI" id="CHEBI:29033"/>
    </cofactor>
    <text evidence="7">Binds 1 Fe(2+) ion per subunit.</text>
</comment>
<keyword evidence="3" id="KW-0560">Oxidoreductase</keyword>
<keyword evidence="2 7" id="KW-0479">Metal-binding</keyword>
<dbReference type="AlphaFoldDB" id="A0A7S3DZQ2"/>
<feature type="region of interest" description="Disordered" evidence="8">
    <location>
        <begin position="1"/>
        <end position="72"/>
    </location>
</feature>